<feature type="domain" description="Metalloprotease TldD/E N-terminal" evidence="2">
    <location>
        <begin position="32"/>
        <end position="96"/>
    </location>
</feature>
<gene>
    <name evidence="5" type="ORF">DFP86_12233</name>
</gene>
<dbReference type="Pfam" id="PF19290">
    <property type="entry name" value="PmbA_TldD_2nd"/>
    <property type="match status" value="1"/>
</dbReference>
<dbReference type="Pfam" id="PF01523">
    <property type="entry name" value="PmbA_TldD_1st"/>
    <property type="match status" value="1"/>
</dbReference>
<dbReference type="GO" id="GO:0006508">
    <property type="term" value="P:proteolysis"/>
    <property type="evidence" value="ECO:0007669"/>
    <property type="project" value="InterPro"/>
</dbReference>
<dbReference type="AlphaFoldDB" id="A0A4R7AWS6"/>
<dbReference type="OrthoDB" id="9803618at2"/>
<dbReference type="Gene3D" id="3.30.2290.10">
    <property type="entry name" value="PmbA/TldD superfamily"/>
    <property type="match status" value="1"/>
</dbReference>
<name>A0A4R7AWS6_9NEIS</name>
<organism evidence="5 6">
    <name type="scientific">Paludibacterium purpuratum</name>
    <dbReference type="NCBI Taxonomy" id="1144873"/>
    <lineage>
        <taxon>Bacteria</taxon>
        <taxon>Pseudomonadati</taxon>
        <taxon>Pseudomonadota</taxon>
        <taxon>Betaproteobacteria</taxon>
        <taxon>Neisseriales</taxon>
        <taxon>Chromobacteriaceae</taxon>
        <taxon>Paludibacterium</taxon>
    </lineage>
</organism>
<proteinExistence type="inferred from homology"/>
<evidence type="ECO:0000313" key="6">
    <source>
        <dbReference type="Proteomes" id="UP000295611"/>
    </source>
</evidence>
<dbReference type="InterPro" id="IPR045570">
    <property type="entry name" value="Metalloprtase-TldD/E_cen_dom"/>
</dbReference>
<dbReference type="InterPro" id="IPR036059">
    <property type="entry name" value="TldD/PmbA_sf"/>
</dbReference>
<evidence type="ECO:0000259" key="4">
    <source>
        <dbReference type="Pfam" id="PF19290"/>
    </source>
</evidence>
<reference evidence="5 6" key="1">
    <citation type="submission" date="2019-03" db="EMBL/GenBank/DDBJ databases">
        <title>Genomic Encyclopedia of Type Strains, Phase III (KMG-III): the genomes of soil and plant-associated and newly described type strains.</title>
        <authorList>
            <person name="Whitman W."/>
        </authorList>
    </citation>
    <scope>NUCLEOTIDE SEQUENCE [LARGE SCALE GENOMIC DNA]</scope>
    <source>
        <strain evidence="5 6">CECT 8976</strain>
    </source>
</reference>
<dbReference type="InterPro" id="IPR035068">
    <property type="entry name" value="TldD/PmbA_N"/>
</dbReference>
<dbReference type="RefSeq" id="WP_133684204.1">
    <property type="nucleotide sequence ID" value="NZ_SNZP01000022.1"/>
</dbReference>
<dbReference type="EMBL" id="SNZP01000022">
    <property type="protein sequence ID" value="TDR70631.1"/>
    <property type="molecule type" value="Genomic_DNA"/>
</dbReference>
<dbReference type="GO" id="GO:0008237">
    <property type="term" value="F:metallopeptidase activity"/>
    <property type="evidence" value="ECO:0007669"/>
    <property type="project" value="InterPro"/>
</dbReference>
<dbReference type="SUPFAM" id="SSF111283">
    <property type="entry name" value="Putative modulator of DNA gyrase, PmbA/TldD"/>
    <property type="match status" value="1"/>
</dbReference>
<evidence type="ECO:0000256" key="1">
    <source>
        <dbReference type="ARBA" id="ARBA00005836"/>
    </source>
</evidence>
<dbReference type="PANTHER" id="PTHR43421:SF1">
    <property type="entry name" value="METALLOPROTEASE PMBA"/>
    <property type="match status" value="1"/>
</dbReference>
<protein>
    <submittedName>
        <fullName evidence="5">Microcin-processing peptidase 1</fullName>
    </submittedName>
</protein>
<evidence type="ECO:0000259" key="3">
    <source>
        <dbReference type="Pfam" id="PF19289"/>
    </source>
</evidence>
<dbReference type="InterPro" id="IPR045569">
    <property type="entry name" value="Metalloprtase-TldD/E_C"/>
</dbReference>
<keyword evidence="6" id="KW-1185">Reference proteome</keyword>
<dbReference type="Pfam" id="PF19289">
    <property type="entry name" value="PmbA_TldD_3rd"/>
    <property type="match status" value="1"/>
</dbReference>
<dbReference type="InterPro" id="IPR047657">
    <property type="entry name" value="PmbA"/>
</dbReference>
<feature type="domain" description="Metalloprotease TldD/E C-terminal" evidence="3">
    <location>
        <begin position="237"/>
        <end position="445"/>
    </location>
</feature>
<dbReference type="Proteomes" id="UP000295611">
    <property type="component" value="Unassembled WGS sequence"/>
</dbReference>
<comment type="similarity">
    <text evidence="1">Belongs to the peptidase U62 family.</text>
</comment>
<evidence type="ECO:0000259" key="2">
    <source>
        <dbReference type="Pfam" id="PF01523"/>
    </source>
</evidence>
<dbReference type="NCBIfam" id="NF008268">
    <property type="entry name" value="PRK11040.1"/>
    <property type="match status" value="1"/>
</dbReference>
<dbReference type="PANTHER" id="PTHR43421">
    <property type="entry name" value="METALLOPROTEASE PMBA"/>
    <property type="match status" value="1"/>
</dbReference>
<accession>A0A4R7AWS6</accession>
<dbReference type="InterPro" id="IPR002510">
    <property type="entry name" value="Metalloprtase-TldD/E_N"/>
</dbReference>
<evidence type="ECO:0000313" key="5">
    <source>
        <dbReference type="EMBL" id="TDR70631.1"/>
    </source>
</evidence>
<feature type="domain" description="Metalloprotease TldD/E central" evidence="4">
    <location>
        <begin position="123"/>
        <end position="230"/>
    </location>
</feature>
<comment type="caution">
    <text evidence="5">The sequence shown here is derived from an EMBL/GenBank/DDBJ whole genome shotgun (WGS) entry which is preliminary data.</text>
</comment>
<dbReference type="GO" id="GO:0005829">
    <property type="term" value="C:cytosol"/>
    <property type="evidence" value="ECO:0007669"/>
    <property type="project" value="TreeGrafter"/>
</dbReference>
<sequence>MTENSFSFSRTALEQIAQHVLELASRRGATACEVDVSEGLGQTVSVRLGEVETVEYNQDKGVGVTVYFGQKKGHASTSDFSERALADTVEAAANIARFTAEDPCSGLADAALLATEFPDLDLYHPWDLSMDDAVALTRECEQAARSVDSRIVNSEGGTLSRQASQFIYANSQGFCQGFPSTRYSLSAAVVAEENEAMQRDYWYSAARHPQDLASADEVGRLAGERTVRRLGARPLKTGRYPVIFEANVAASLIGHLVTAVSGGNLYRQSSFLLGAQGTEVFSPVVTIDEDPFLLRGLASGAFDSEGVETRARRLIDRGVLTGYLLGSYSARKLGLSTTGNAGGAHNLLVHSTGQTLPALLSEMGSGLLVTELLGHGVNTVTGDYSRGAAGFWVENGVIVHPVEEITVADNLRDLFQRVTAIGTDSVVRGATRIGSVLVSSMSVAGQA</sequence>